<evidence type="ECO:0000256" key="1">
    <source>
        <dbReference type="SAM" id="SignalP"/>
    </source>
</evidence>
<evidence type="ECO:0000313" key="3">
    <source>
        <dbReference type="EMBL" id="CDW98536.1"/>
    </source>
</evidence>
<dbReference type="Proteomes" id="UP000242770">
    <property type="component" value="Unassembled WGS sequence"/>
</dbReference>
<protein>
    <submittedName>
        <fullName evidence="3">Uncharacterized protein</fullName>
    </submittedName>
</protein>
<keyword evidence="1" id="KW-0732">Signal</keyword>
<sequence>MRTNFGLLYLLVVAVFGMESTEPTSPTASEILSANGYPGEYYHSPDVVSDHIVRLLTQLRTTLGFQHAQVVQPSQPASVKLALREAFYTAPDAPRFLHLGTVAQKKAAYYKGWSLALPMAEDGSSTQKHIHGFALFSVYPKHIVNHGVFTDTWSPQVQLHGYVQMQNVGDVLSKGGTPQRKDGVRPLPAEFVSLETVFRDVRHV</sequence>
<feature type="signal peptide" evidence="1">
    <location>
        <begin position="1"/>
        <end position="23"/>
    </location>
</feature>
<proteinExistence type="predicted"/>
<accession>A0A0F7S8E0</accession>
<evidence type="ECO:0000313" key="2">
    <source>
        <dbReference type="EMBL" id="CDS81892.1"/>
    </source>
</evidence>
<reference evidence="3" key="1">
    <citation type="submission" date="2014-06" db="EMBL/GenBank/DDBJ databases">
        <authorList>
            <person name="Berkman J.Paul."/>
        </authorList>
    </citation>
    <scope>NUCLEOTIDE SEQUENCE [LARGE SCALE GENOMIC DNA]</scope>
</reference>
<dbReference type="OrthoDB" id="2555542at2759"/>
<evidence type="ECO:0000313" key="4">
    <source>
        <dbReference type="Proteomes" id="UP000242770"/>
    </source>
</evidence>
<dbReference type="AlphaFoldDB" id="A0A0F7S8E0"/>
<reference evidence="4" key="3">
    <citation type="submission" date="2014-06" db="EMBL/GenBank/DDBJ databases">
        <authorList>
            <person name="Berkman P.J."/>
        </authorList>
    </citation>
    <scope>NUCLEOTIDE SEQUENCE [LARGE SCALE GENOMIC DNA]</scope>
</reference>
<keyword evidence="4" id="KW-1185">Reference proteome</keyword>
<organism evidence="3 4">
    <name type="scientific">Sporisorium scitamineum</name>
    <dbReference type="NCBI Taxonomy" id="49012"/>
    <lineage>
        <taxon>Eukaryota</taxon>
        <taxon>Fungi</taxon>
        <taxon>Dikarya</taxon>
        <taxon>Basidiomycota</taxon>
        <taxon>Ustilaginomycotina</taxon>
        <taxon>Ustilaginomycetes</taxon>
        <taxon>Ustilaginales</taxon>
        <taxon>Ustilaginaceae</taxon>
        <taxon>Sporisorium</taxon>
    </lineage>
</organism>
<dbReference type="EMBL" id="LK056650">
    <property type="protein sequence ID" value="CDS81892.1"/>
    <property type="molecule type" value="Genomic_DNA"/>
</dbReference>
<reference evidence="2" key="2">
    <citation type="submission" date="2014-06" db="EMBL/GenBank/DDBJ databases">
        <authorList>
            <person name="Ju J."/>
            <person name="Zhang J."/>
        </authorList>
    </citation>
    <scope>NUCLEOTIDE SEQUENCE</scope>
    <source>
        <strain evidence="2">SscI8</strain>
    </source>
</reference>
<feature type="chain" id="PRO_5015039143" evidence="1">
    <location>
        <begin position="24"/>
        <end position="204"/>
    </location>
</feature>
<dbReference type="EMBL" id="CCFA01003428">
    <property type="protein sequence ID" value="CDW98536.1"/>
    <property type="molecule type" value="Genomic_DNA"/>
</dbReference>
<name>A0A0F7S8E0_9BASI</name>
<gene>
    <name evidence="3" type="primary">SSCI57430.1</name>
    <name evidence="2" type="ORF">SPSC_00078</name>
</gene>